<evidence type="ECO:0000256" key="4">
    <source>
        <dbReference type="ARBA" id="ARBA00022694"/>
    </source>
</evidence>
<comment type="catalytic activity">
    <reaction evidence="7 8">
        <text>7-aminomethyl-7-carbaguanine + guanosine(34) in tRNA = 7-aminomethyl-7-carbaguanosine(34) in tRNA + guanine</text>
        <dbReference type="Rhea" id="RHEA:24104"/>
        <dbReference type="Rhea" id="RHEA-COMP:10341"/>
        <dbReference type="Rhea" id="RHEA-COMP:10342"/>
        <dbReference type="ChEBI" id="CHEBI:16235"/>
        <dbReference type="ChEBI" id="CHEBI:58703"/>
        <dbReference type="ChEBI" id="CHEBI:74269"/>
        <dbReference type="ChEBI" id="CHEBI:82833"/>
        <dbReference type="EC" id="2.4.2.29"/>
    </reaction>
</comment>
<feature type="binding site" evidence="8">
    <location>
        <position position="185"/>
    </location>
    <ligand>
        <name>substrate</name>
    </ligand>
</feature>
<dbReference type="SUPFAM" id="SSF51713">
    <property type="entry name" value="tRNA-guanine transglycosylase"/>
    <property type="match status" value="1"/>
</dbReference>
<dbReference type="GO" id="GO:0008616">
    <property type="term" value="P:tRNA queuosine(34) biosynthetic process"/>
    <property type="evidence" value="ECO:0007669"/>
    <property type="project" value="UniProtKB-UniRule"/>
</dbReference>
<dbReference type="Proteomes" id="UP000660708">
    <property type="component" value="Unassembled WGS sequence"/>
</dbReference>
<dbReference type="HAMAP" id="MF_00168">
    <property type="entry name" value="Q_tRNA_Tgt"/>
    <property type="match status" value="1"/>
</dbReference>
<comment type="similarity">
    <text evidence="8">Belongs to the queuine tRNA-ribosyltransferase family.</text>
</comment>
<feature type="active site" description="Proton acceptor" evidence="8">
    <location>
        <position position="89"/>
    </location>
</feature>
<dbReference type="Gene3D" id="3.20.20.105">
    <property type="entry name" value="Queuine tRNA-ribosyltransferase-like"/>
    <property type="match status" value="1"/>
</dbReference>
<dbReference type="InterPro" id="IPR036511">
    <property type="entry name" value="TGT-like_sf"/>
</dbReference>
<organism evidence="10 11">
    <name type="scientific">Pseudoalteromonas peptidolytica F12-50-A1</name>
    <dbReference type="NCBI Taxonomy" id="1315280"/>
    <lineage>
        <taxon>Bacteria</taxon>
        <taxon>Pseudomonadati</taxon>
        <taxon>Pseudomonadota</taxon>
        <taxon>Gammaproteobacteria</taxon>
        <taxon>Alteromonadales</taxon>
        <taxon>Pseudoalteromonadaceae</taxon>
        <taxon>Pseudoalteromonas</taxon>
    </lineage>
</organism>
<protein>
    <recommendedName>
        <fullName evidence="8">Queuine tRNA-ribosyltransferase</fullName>
        <ecNumber evidence="8">2.4.2.29</ecNumber>
    </recommendedName>
    <alternativeName>
        <fullName evidence="8">Guanine insertion enzyme</fullName>
    </alternativeName>
    <alternativeName>
        <fullName evidence="8">tRNA-guanine transglycosylase</fullName>
    </alternativeName>
</protein>
<feature type="binding site" evidence="8">
    <location>
        <position position="331"/>
    </location>
    <ligand>
        <name>Zn(2+)</name>
        <dbReference type="ChEBI" id="CHEBI:29105"/>
    </ligand>
</feature>
<dbReference type="PANTHER" id="PTHR46499:SF1">
    <property type="entry name" value="QUEUINE TRNA-RIBOSYLTRANSFERASE"/>
    <property type="match status" value="1"/>
</dbReference>
<dbReference type="Pfam" id="PF01702">
    <property type="entry name" value="TGT"/>
    <property type="match status" value="1"/>
</dbReference>
<feature type="region of interest" description="RNA binding" evidence="8">
    <location>
        <begin position="243"/>
        <end position="249"/>
    </location>
</feature>
<evidence type="ECO:0000259" key="9">
    <source>
        <dbReference type="Pfam" id="PF01702"/>
    </source>
</evidence>
<feature type="active site" description="Nucleophile" evidence="8">
    <location>
        <position position="262"/>
    </location>
</feature>
<evidence type="ECO:0000256" key="8">
    <source>
        <dbReference type="HAMAP-Rule" id="MF_00168"/>
    </source>
</evidence>
<name>A0A8I0MSP6_9GAMM</name>
<keyword evidence="2 8" id="KW-0328">Glycosyltransferase</keyword>
<proteinExistence type="inferred from homology"/>
<feature type="domain" description="tRNA-guanine(15) transglycosylase-like" evidence="9">
    <location>
        <begin position="11"/>
        <end position="363"/>
    </location>
</feature>
<feature type="region of interest" description="RNA binding; important for wobble base 34 recognition" evidence="8">
    <location>
        <begin position="267"/>
        <end position="271"/>
    </location>
</feature>
<evidence type="ECO:0000256" key="6">
    <source>
        <dbReference type="ARBA" id="ARBA00022785"/>
    </source>
</evidence>
<evidence type="ECO:0000256" key="1">
    <source>
        <dbReference type="ARBA" id="ARBA00004691"/>
    </source>
</evidence>
<keyword evidence="8" id="KW-0862">Zinc</keyword>
<evidence type="ECO:0000256" key="2">
    <source>
        <dbReference type="ARBA" id="ARBA00022676"/>
    </source>
</evidence>
<comment type="pathway">
    <text evidence="1 8">tRNA modification; tRNA-queuosine biosynthesis.</text>
</comment>
<feature type="binding site" evidence="8">
    <location>
        <position position="212"/>
    </location>
    <ligand>
        <name>substrate</name>
    </ligand>
</feature>
<dbReference type="InterPro" id="IPR004803">
    <property type="entry name" value="TGT"/>
</dbReference>
<evidence type="ECO:0000313" key="10">
    <source>
        <dbReference type="EMBL" id="MBE0345099.1"/>
    </source>
</evidence>
<dbReference type="GO" id="GO:0046872">
    <property type="term" value="F:metal ion binding"/>
    <property type="evidence" value="ECO:0007669"/>
    <property type="project" value="UniProtKB-KW"/>
</dbReference>
<keyword evidence="4 8" id="KW-0819">tRNA processing</keyword>
<feature type="binding site" evidence="8">
    <location>
        <position position="302"/>
    </location>
    <ligand>
        <name>Zn(2+)</name>
        <dbReference type="ChEBI" id="CHEBI:29105"/>
    </ligand>
</feature>
<dbReference type="GO" id="GO:0008479">
    <property type="term" value="F:tRNA-guanosine(34) queuine transglycosylase activity"/>
    <property type="evidence" value="ECO:0007669"/>
    <property type="project" value="UniProtKB-UniRule"/>
</dbReference>
<dbReference type="AlphaFoldDB" id="A0A8I0MSP6"/>
<dbReference type="InterPro" id="IPR002616">
    <property type="entry name" value="tRNA_ribo_trans-like"/>
</dbReference>
<dbReference type="NCBIfam" id="TIGR00449">
    <property type="entry name" value="tgt_general"/>
    <property type="match status" value="1"/>
</dbReference>
<gene>
    <name evidence="8 10" type="primary">tgt</name>
    <name evidence="10" type="ORF">PPEP_a3451</name>
</gene>
<dbReference type="EMBL" id="AQHF01000019">
    <property type="protein sequence ID" value="MBE0345099.1"/>
    <property type="molecule type" value="Genomic_DNA"/>
</dbReference>
<evidence type="ECO:0000313" key="11">
    <source>
        <dbReference type="Proteomes" id="UP000660708"/>
    </source>
</evidence>
<comment type="subunit">
    <text evidence="8">Homodimer. Within each dimer, one monomer is responsible for RNA recognition and catalysis, while the other monomer binds to the replacement base PreQ1.</text>
</comment>
<sequence>MKFELDRKQGKARRGRLIFDRGVVETPAFMPVGTYGTVKGMTPDELKETGAHICLGNTFHLMLRPGTEIIKQHGDLHDFMNWDKPILTDSGGFQVFSLGAMRKISEEGVLFKSPVNGEKIMLSPEKAMEVQRDLGSDIVMIFDECTPYPATEKEAKDSMELSLRWAKRSKEAHGDNPSALFGIIQGGMYPELRAESQKGLEEIGFDGYALGGLSVGEPKEDMINILDQCAYKMPEQKPRYLMGVGKPEDLVEAVRRGIDMFDCVMPTRNARNGHLFVTGGVVKIRNAAHKTDTSPLDAECDCHTCQNYSRAYLHHLDKCNEILGARLNTIHNLRYYQRLMEGMRNALSEGTFDEFVEDFYARRGIPVPELADVGLTENN</sequence>
<dbReference type="GO" id="GO:0005829">
    <property type="term" value="C:cytosol"/>
    <property type="evidence" value="ECO:0007669"/>
    <property type="project" value="TreeGrafter"/>
</dbReference>
<comment type="caution">
    <text evidence="10">The sequence shown here is derived from an EMBL/GenBank/DDBJ whole genome shotgun (WGS) entry which is preliminary data.</text>
</comment>
<evidence type="ECO:0000256" key="3">
    <source>
        <dbReference type="ARBA" id="ARBA00022679"/>
    </source>
</evidence>
<feature type="binding site" evidence="8">
    <location>
        <position position="143"/>
    </location>
    <ligand>
        <name>substrate</name>
    </ligand>
</feature>
<comment type="cofactor">
    <cofactor evidence="8">
        <name>Zn(2+)</name>
        <dbReference type="ChEBI" id="CHEBI:29105"/>
    </cofactor>
    <text evidence="8">Binds 1 zinc ion per subunit.</text>
</comment>
<keyword evidence="6 8" id="KW-0671">Queuosine biosynthesis</keyword>
<reference evidence="10 11" key="1">
    <citation type="submission" date="2015-06" db="EMBL/GenBank/DDBJ databases">
        <title>Genome sequence of Pseudoalteromonas peptidolytica.</title>
        <authorList>
            <person name="Xie B.-B."/>
            <person name="Rong J.-C."/>
            <person name="Qin Q.-L."/>
            <person name="Zhang Y.-Z."/>
        </authorList>
    </citation>
    <scope>NUCLEOTIDE SEQUENCE [LARGE SCALE GENOMIC DNA]</scope>
    <source>
        <strain evidence="10 11">F12-50-A1</strain>
    </source>
</reference>
<dbReference type="UniPathway" id="UPA00392"/>
<feature type="binding site" evidence="8">
    <location>
        <position position="305"/>
    </location>
    <ligand>
        <name>Zn(2+)</name>
        <dbReference type="ChEBI" id="CHEBI:29105"/>
    </ligand>
</feature>
<dbReference type="FunFam" id="3.20.20.105:FF:000001">
    <property type="entry name" value="Queuine tRNA-ribosyltransferase"/>
    <property type="match status" value="1"/>
</dbReference>
<keyword evidence="11" id="KW-1185">Reference proteome</keyword>
<feature type="binding site" evidence="8">
    <location>
        <position position="300"/>
    </location>
    <ligand>
        <name>Zn(2+)</name>
        <dbReference type="ChEBI" id="CHEBI:29105"/>
    </ligand>
</feature>
<evidence type="ECO:0000256" key="7">
    <source>
        <dbReference type="ARBA" id="ARBA00050112"/>
    </source>
</evidence>
<keyword evidence="3 8" id="KW-0808">Transferase</keyword>
<dbReference type="PANTHER" id="PTHR46499">
    <property type="entry name" value="QUEUINE TRNA-RIBOSYLTRANSFERASE"/>
    <property type="match status" value="1"/>
</dbReference>
<comment type="function">
    <text evidence="8">Catalyzes the base-exchange of a guanine (G) residue with the queuine precursor 7-aminomethyl-7-deazaguanine (PreQ1) at position 34 (anticodon wobble position) in tRNAs with GU(N) anticodons (tRNA-Asp, -Asn, -His and -Tyr). Catalysis occurs through a double-displacement mechanism. The nucleophile active site attacks the C1' of nucleotide 34 to detach the guanine base from the RNA, forming a covalent enzyme-RNA intermediate. The proton acceptor active site deprotonates the incoming PreQ1, allowing a nucleophilic attack on the C1' of the ribose to form the product. After dissociation, two additional enzymatic reactions on the tRNA convert PreQ1 to queuine (Q), resulting in the hypermodified nucleoside queuosine (7-(((4,5-cis-dihydroxy-2-cyclopenten-1-yl)amino)methyl)-7-deazaguanosine).</text>
</comment>
<dbReference type="EC" id="2.4.2.29" evidence="8"/>
<dbReference type="RefSeq" id="WP_125252127.1">
    <property type="nucleotide sequence ID" value="NZ_AQHF01000019.1"/>
</dbReference>
<keyword evidence="5 8" id="KW-0479">Metal-binding</keyword>
<dbReference type="InterPro" id="IPR050076">
    <property type="entry name" value="ArchSynthase1/Queuine_TRR"/>
</dbReference>
<dbReference type="NCBIfam" id="TIGR00430">
    <property type="entry name" value="Q_tRNA_tgt"/>
    <property type="match status" value="1"/>
</dbReference>
<feature type="binding site" evidence="8">
    <location>
        <begin position="89"/>
        <end position="93"/>
    </location>
    <ligand>
        <name>substrate</name>
    </ligand>
</feature>
<evidence type="ECO:0000256" key="5">
    <source>
        <dbReference type="ARBA" id="ARBA00022723"/>
    </source>
</evidence>
<accession>A0A8I0MSP6</accession>